<evidence type="ECO:0000313" key="1">
    <source>
        <dbReference type="EMBL" id="KPQ14442.1"/>
    </source>
</evidence>
<evidence type="ECO:0008006" key="3">
    <source>
        <dbReference type="Google" id="ProtNLM"/>
    </source>
</evidence>
<accession>A0A0N8KFL1</accession>
<proteinExistence type="predicted"/>
<reference evidence="1 2" key="1">
    <citation type="submission" date="2015-09" db="EMBL/GenBank/DDBJ databases">
        <title>Identification and resolution of microdiversity through metagenomic sequencing of parallel consortia.</title>
        <authorList>
            <person name="Nelson W.C."/>
            <person name="Romine M.F."/>
            <person name="Lindemann S.R."/>
        </authorList>
    </citation>
    <scope>NUCLEOTIDE SEQUENCE [LARGE SCALE GENOMIC DNA]</scope>
    <source>
        <strain evidence="1">HL-49</strain>
    </source>
</reference>
<dbReference type="STRING" id="1305737.GCA_000526355_01540"/>
<dbReference type="EMBL" id="LJXT01000064">
    <property type="protein sequence ID" value="KPQ14442.1"/>
    <property type="molecule type" value="Genomic_DNA"/>
</dbReference>
<sequence length="462" mass="53137">MLITPNLMRKTPLLLILIIFSLSPYAIGQTLIGNTSLPNKLRVFIDGCERRDGGCDMDFIRTEITAVDFYRDNEMADVFLLINNNRSGGGGRQYQLIFIGQQNLHAGRTDTLYVNNKQTDTDFEVREKLTRYIKLGLAPYVAKTKVGEIVDINMKTGSSTLEDTELEMVDPWDFWVFNIGSDANIQLEELSRQINYGADLNVNRITDDWKINISGRINERLRTTVQKEPRVDDNGNPVLDENGNPIIDEVESDFDVSEFRFGHQLVKSISPKWSYGYDLDGRQNTRFNYQFQVSFRPAIEYNFFPESEQNSRFLRLNYGVEVRNNTYVEETIYGANQETRALQSLRASLGLTQRWGNLQVGYRLRNYLHDFSFWTTGLNIGAEVRVTGNFSFYVRAEGNYVKDQIYLASGDFTEQDILSGRVTLPSAYTIDTRFGFNYRFGSNLNNFVNQRFFGRANFVGND</sequence>
<organism evidence="1 2">
    <name type="scientific">Algoriphagus marincola HL-49</name>
    <dbReference type="NCBI Taxonomy" id="1305737"/>
    <lineage>
        <taxon>Bacteria</taxon>
        <taxon>Pseudomonadati</taxon>
        <taxon>Bacteroidota</taxon>
        <taxon>Cytophagia</taxon>
        <taxon>Cytophagales</taxon>
        <taxon>Cyclobacteriaceae</taxon>
        <taxon>Algoriphagus</taxon>
    </lineage>
</organism>
<protein>
    <recommendedName>
        <fullName evidence="3">DUF481 domain-containing protein</fullName>
    </recommendedName>
</protein>
<dbReference type="eggNOG" id="ENOG502Z8UZ">
    <property type="taxonomic scope" value="Bacteria"/>
</dbReference>
<dbReference type="Proteomes" id="UP000050421">
    <property type="component" value="Unassembled WGS sequence"/>
</dbReference>
<dbReference type="PATRIC" id="fig|1305737.6.peg.2746"/>
<gene>
    <name evidence="1" type="ORF">HLUCCX10_10610</name>
</gene>
<comment type="caution">
    <text evidence="1">The sequence shown here is derived from an EMBL/GenBank/DDBJ whole genome shotgun (WGS) entry which is preliminary data.</text>
</comment>
<name>A0A0N8KFL1_9BACT</name>
<evidence type="ECO:0000313" key="2">
    <source>
        <dbReference type="Proteomes" id="UP000050421"/>
    </source>
</evidence>
<dbReference type="AlphaFoldDB" id="A0A0N8KFL1"/>